<sequence>MEDELIEILEAFGVPVFLQGSLADDEPYPDSFFTFWNNDSESSSFYDNDEHSIIYDYDVNFYSTDPKAVYDTLRQAKKALKQAGFIVSGDGYSIGSDEPTHDGRGINAKYFKAN</sequence>
<evidence type="ECO:0000313" key="1">
    <source>
        <dbReference type="EMBL" id="DAE12315.1"/>
    </source>
</evidence>
<protein>
    <submittedName>
        <fullName evidence="1">Uncharacterized protein</fullName>
    </submittedName>
</protein>
<name>A0A8S5Q0P5_9CAUD</name>
<organism evidence="1">
    <name type="scientific">Myoviridae sp. ctQYc56</name>
    <dbReference type="NCBI Taxonomy" id="2825100"/>
    <lineage>
        <taxon>Viruses</taxon>
        <taxon>Duplodnaviria</taxon>
        <taxon>Heunggongvirae</taxon>
        <taxon>Uroviricota</taxon>
        <taxon>Caudoviricetes</taxon>
    </lineage>
</organism>
<proteinExistence type="predicted"/>
<dbReference type="EMBL" id="BK015547">
    <property type="protein sequence ID" value="DAE12315.1"/>
    <property type="molecule type" value="Genomic_DNA"/>
</dbReference>
<reference evidence="1" key="1">
    <citation type="journal article" date="2021" name="Proc. Natl. Acad. Sci. U.S.A.">
        <title>A Catalog of Tens of Thousands of Viruses from Human Metagenomes Reveals Hidden Associations with Chronic Diseases.</title>
        <authorList>
            <person name="Tisza M.J."/>
            <person name="Buck C.B."/>
        </authorList>
    </citation>
    <scope>NUCLEOTIDE SEQUENCE</scope>
    <source>
        <strain evidence="1">CtQYc56</strain>
    </source>
</reference>
<accession>A0A8S5Q0P5</accession>